<dbReference type="Pfam" id="PF00313">
    <property type="entry name" value="CSD"/>
    <property type="match status" value="2"/>
</dbReference>
<dbReference type="PANTHER" id="PTHR11544">
    <property type="entry name" value="COLD SHOCK DOMAIN CONTAINING PROTEINS"/>
    <property type="match status" value="1"/>
</dbReference>
<protein>
    <submittedName>
        <fullName evidence="2">Cold-shock protein</fullName>
    </submittedName>
</protein>
<dbReference type="SUPFAM" id="SSF50249">
    <property type="entry name" value="Nucleic acid-binding proteins"/>
    <property type="match status" value="2"/>
</dbReference>
<organism evidence="2 3">
    <name type="scientific">Hyphobacterium vulgare</name>
    <dbReference type="NCBI Taxonomy" id="1736751"/>
    <lineage>
        <taxon>Bacteria</taxon>
        <taxon>Pseudomonadati</taxon>
        <taxon>Pseudomonadota</taxon>
        <taxon>Alphaproteobacteria</taxon>
        <taxon>Maricaulales</taxon>
        <taxon>Maricaulaceae</taxon>
        <taxon>Hyphobacterium</taxon>
    </lineage>
</organism>
<accession>A0ABV6ZTB6</accession>
<gene>
    <name evidence="2" type="ORF">ACFOOR_00935</name>
</gene>
<dbReference type="Proteomes" id="UP001595379">
    <property type="component" value="Unassembled WGS sequence"/>
</dbReference>
<sequence length="174" mass="18458">MALETLVCGENAGPQRVAGTVKWFDPARGYGFLESDDGEGDVLLHATRLRAAGHAYAPEGARVDCLAVKGPKGRQALQILHMTGGTAEPPRPRRFHPDSEGHDPLVAATVKWFDNGKGYGFLTCDGVEGDVFVHAVTLHRAGFDDVRAGDNLQARCTNGPKGLLASEIRPAASA</sequence>
<feature type="domain" description="CSD" evidence="1">
    <location>
        <begin position="105"/>
        <end position="170"/>
    </location>
</feature>
<feature type="domain" description="CSD" evidence="1">
    <location>
        <begin position="16"/>
        <end position="81"/>
    </location>
</feature>
<name>A0ABV6ZTB6_9PROT</name>
<dbReference type="PRINTS" id="PR00050">
    <property type="entry name" value="COLDSHOCK"/>
</dbReference>
<dbReference type="Gene3D" id="2.40.50.140">
    <property type="entry name" value="Nucleic acid-binding proteins"/>
    <property type="match status" value="2"/>
</dbReference>
<dbReference type="InterPro" id="IPR011129">
    <property type="entry name" value="CSD"/>
</dbReference>
<dbReference type="InterPro" id="IPR002059">
    <property type="entry name" value="CSP_DNA-bd"/>
</dbReference>
<reference evidence="3" key="1">
    <citation type="journal article" date="2019" name="Int. J. Syst. Evol. Microbiol.">
        <title>The Global Catalogue of Microorganisms (GCM) 10K type strain sequencing project: providing services to taxonomists for standard genome sequencing and annotation.</title>
        <authorList>
            <consortium name="The Broad Institute Genomics Platform"/>
            <consortium name="The Broad Institute Genome Sequencing Center for Infectious Disease"/>
            <person name="Wu L."/>
            <person name="Ma J."/>
        </authorList>
    </citation>
    <scope>NUCLEOTIDE SEQUENCE [LARGE SCALE GENOMIC DNA]</scope>
    <source>
        <strain evidence="3">KCTC 52487</strain>
    </source>
</reference>
<dbReference type="EMBL" id="JBHRSV010000001">
    <property type="protein sequence ID" value="MFC2924663.1"/>
    <property type="molecule type" value="Genomic_DNA"/>
</dbReference>
<dbReference type="RefSeq" id="WP_343163625.1">
    <property type="nucleotide sequence ID" value="NZ_JBHRSV010000001.1"/>
</dbReference>
<evidence type="ECO:0000313" key="2">
    <source>
        <dbReference type="EMBL" id="MFC2924663.1"/>
    </source>
</evidence>
<dbReference type="InterPro" id="IPR050181">
    <property type="entry name" value="Cold_shock_domain"/>
</dbReference>
<proteinExistence type="predicted"/>
<comment type="caution">
    <text evidence="2">The sequence shown here is derived from an EMBL/GenBank/DDBJ whole genome shotgun (WGS) entry which is preliminary data.</text>
</comment>
<evidence type="ECO:0000259" key="1">
    <source>
        <dbReference type="PROSITE" id="PS51857"/>
    </source>
</evidence>
<keyword evidence="3" id="KW-1185">Reference proteome</keyword>
<dbReference type="CDD" id="cd04458">
    <property type="entry name" value="CSP_CDS"/>
    <property type="match status" value="2"/>
</dbReference>
<dbReference type="SMART" id="SM00357">
    <property type="entry name" value="CSP"/>
    <property type="match status" value="2"/>
</dbReference>
<dbReference type="PROSITE" id="PS51857">
    <property type="entry name" value="CSD_2"/>
    <property type="match status" value="2"/>
</dbReference>
<evidence type="ECO:0000313" key="3">
    <source>
        <dbReference type="Proteomes" id="UP001595379"/>
    </source>
</evidence>
<dbReference type="InterPro" id="IPR012340">
    <property type="entry name" value="NA-bd_OB-fold"/>
</dbReference>